<dbReference type="InterPro" id="IPR037765">
    <property type="entry name" value="C2B_Tricalbin"/>
</dbReference>
<keyword evidence="2" id="KW-0813">Transport</keyword>
<dbReference type="PANTHER" id="PTHR47348:SF3">
    <property type="entry name" value="MEIOTICALLY UP-REGULATED GENE 190 PROTEIN"/>
    <property type="match status" value="1"/>
</dbReference>
<evidence type="ECO:0000256" key="2">
    <source>
        <dbReference type="ARBA" id="ARBA00022448"/>
    </source>
</evidence>
<evidence type="ECO:0000256" key="11">
    <source>
        <dbReference type="ARBA" id="ARBA00023136"/>
    </source>
</evidence>
<dbReference type="PROSITE" id="PS01056">
    <property type="entry name" value="DNA_LIGASE_N2"/>
    <property type="match status" value="1"/>
</dbReference>
<keyword evidence="6" id="KW-0227">DNA damage</keyword>
<evidence type="ECO:0000256" key="13">
    <source>
        <dbReference type="SAM" id="MobiDB-lite"/>
    </source>
</evidence>
<feature type="region of interest" description="Disordered" evidence="13">
    <location>
        <begin position="1036"/>
        <end position="1098"/>
    </location>
</feature>
<feature type="compositionally biased region" description="Basic and acidic residues" evidence="13">
    <location>
        <begin position="88"/>
        <end position="104"/>
    </location>
</feature>
<dbReference type="PROSITE" id="PS51847">
    <property type="entry name" value="SMP"/>
    <property type="match status" value="1"/>
</dbReference>
<feature type="compositionally biased region" description="Basic and acidic residues" evidence="13">
    <location>
        <begin position="1080"/>
        <end position="1092"/>
    </location>
</feature>
<dbReference type="InterPro" id="IPR037767">
    <property type="entry name" value="C2A_Mug190-like"/>
</dbReference>
<evidence type="ECO:0008006" key="19">
    <source>
        <dbReference type="Google" id="ProtNLM"/>
    </source>
</evidence>
<feature type="region of interest" description="Disordered" evidence="13">
    <location>
        <begin position="319"/>
        <end position="341"/>
    </location>
</feature>
<dbReference type="Proteomes" id="UP000886653">
    <property type="component" value="Unassembled WGS sequence"/>
</dbReference>
<dbReference type="Gene3D" id="2.60.40.150">
    <property type="entry name" value="C2 domain"/>
    <property type="match status" value="2"/>
</dbReference>
<dbReference type="PROSITE" id="PS50004">
    <property type="entry name" value="C2"/>
    <property type="match status" value="2"/>
</dbReference>
<evidence type="ECO:0000256" key="7">
    <source>
        <dbReference type="ARBA" id="ARBA00022824"/>
    </source>
</evidence>
<keyword evidence="12" id="KW-0234">DNA repair</keyword>
<evidence type="ECO:0000256" key="5">
    <source>
        <dbReference type="ARBA" id="ARBA00022737"/>
    </source>
</evidence>
<dbReference type="Pfam" id="PF25669">
    <property type="entry name" value="SMP_MUG190-like"/>
    <property type="match status" value="1"/>
</dbReference>
<sequence length="1167" mass="129946">MTTQHHFQENYSGHNPVPTVQKYEAERLAEQAGVHPDIVTDSSATDAYTNHPSQHFQPHHHTPSKPPPGQDQEVVDQTSAKSDQQNSTDKDEIMKRMSRSKENPTKALKLQGVRTVKDPVTGSQVVISDARLDPHEGKDGSERISPDPIKPGNISLQPFPPPVGTDVLSRLGDITTKISSVFVISLGVVWLSTAFGHGFWSWLWKTSLVSIIGIVSVSQVGLMTRMLEKEIDRVRYEMHRQRGIQHSPPTPESTEWLNAFISTFMGLLNPEMFLPIADTIEDVMQASLPSFIDAVKVSDIGQGDTPFRILAMRALPDKPSDPEYPREEWITGDNSSKENDVEAHKQEEQSGDYINYEVSFAYQAQPGKSDKSRSHNIHLMIEFFIGVYDWLHIPIPVWIQVEGLAGTVRLRLQMISEPPYIRNLTFTMMGVPKISVSAKPMVRAIPNILDLPVISGFVQSAIAAACAEYVAPKSMTMNIQEMLSGSGVKDTTHALGVFVITIHHASDLSAQDSNGLSDPYIVLAYAKFGKPLYSTRIITEELNPVFEETAFLLVSEDEIRAQEDLSVMLWDSDERSADDLVGRVKLPVTEIMKNPNKSERRTDKLRGFQDAEDMPGTLTWSVGYYTKATLEAALQPNKMSDSVHQPVPNGEPHGPKTPAKHMDVTTLNTPPPPQWKSGILSIIVHHINNLERANLKGASGDREGATGQDTAAPSEQDNNLPSGYCEIIVNDLMVYKTRVKQYTTMPFFEAGTEIFVRDWTETVVRVSVRDSRLREKDPLLGVINIDLEDLFEQSGSSQVTQLFSLQEGVGFGRARISLLFQPVELDLPKNLLGWDTATLEITSPITAEVSDELADLFRKKKKMKVKTSEDTYNFPILQPDGSETGGDQDVQAPRLVTWSNGTGIIDYDQSLIRIPIYDRYQSSVSFEIGKSGVVSTLGALLPIEDSLHLSVLWLYTLEDDVETEIRLPILTGKKLKKLKQNVIGDQTKSTHDYKVCGYLKFKARLDPGLDPDHAKYANSAVARHTFEAFDNTEGQAEQALRNAHAMQHKRSSTSSSGSSLSTDNSGNGLTKKLSSVLGKKSKEEKAIEDAHKKSLTSRHRGAMQFGPVRTTVWMKEGIARRARDLKNRVTGKTEKEREWFRPIHPRDICADQPVSHMLAHVETEGRA</sequence>
<dbReference type="InterPro" id="IPR057349">
    <property type="entry name" value="C2_Mug190_3rd"/>
</dbReference>
<keyword evidence="11 14" id="KW-0472">Membrane</keyword>
<feature type="compositionally biased region" description="Polar residues" evidence="13">
    <location>
        <begin position="42"/>
        <end position="56"/>
    </location>
</feature>
<evidence type="ECO:0000256" key="10">
    <source>
        <dbReference type="ARBA" id="ARBA00023121"/>
    </source>
</evidence>
<keyword evidence="4 14" id="KW-0812">Transmembrane</keyword>
<dbReference type="CDD" id="cd04052">
    <property type="entry name" value="C2B_Tricalbin-like"/>
    <property type="match status" value="1"/>
</dbReference>
<keyword evidence="18" id="KW-1185">Reference proteome</keyword>
<dbReference type="Pfam" id="PF00168">
    <property type="entry name" value="C2"/>
    <property type="match status" value="2"/>
</dbReference>
<dbReference type="CDD" id="cd21676">
    <property type="entry name" value="SMP_Mug190"/>
    <property type="match status" value="1"/>
</dbReference>
<dbReference type="GO" id="GO:0006281">
    <property type="term" value="P:DNA repair"/>
    <property type="evidence" value="ECO:0007669"/>
    <property type="project" value="UniProtKB-KW"/>
</dbReference>
<evidence type="ECO:0000313" key="17">
    <source>
        <dbReference type="EMBL" id="KAG0149934.1"/>
    </source>
</evidence>
<dbReference type="InterPro" id="IPR031468">
    <property type="entry name" value="SMP_LBD"/>
</dbReference>
<keyword evidence="8 14" id="KW-1133">Transmembrane helix</keyword>
<dbReference type="Pfam" id="PF25331">
    <property type="entry name" value="C2_Mug190_3rd"/>
    <property type="match status" value="1"/>
</dbReference>
<keyword evidence="10" id="KW-0446">Lipid-binding</keyword>
<feature type="region of interest" description="Disordered" evidence="13">
    <location>
        <begin position="697"/>
        <end position="718"/>
    </location>
</feature>
<evidence type="ECO:0000259" key="15">
    <source>
        <dbReference type="PROSITE" id="PS50004"/>
    </source>
</evidence>
<accession>A0A9P6TFH1</accession>
<dbReference type="AlphaFoldDB" id="A0A9P6TFH1"/>
<keyword evidence="3" id="KW-0597">Phosphoprotein</keyword>
<feature type="region of interest" description="Disordered" evidence="13">
    <location>
        <begin position="42"/>
        <end position="109"/>
    </location>
</feature>
<proteinExistence type="predicted"/>
<dbReference type="GO" id="GO:0008289">
    <property type="term" value="F:lipid binding"/>
    <property type="evidence" value="ECO:0007669"/>
    <property type="project" value="UniProtKB-KW"/>
</dbReference>
<dbReference type="PANTHER" id="PTHR47348">
    <property type="entry name" value="MEIOTICALLY UP-REGULATED GENE 190 PROTEIN"/>
    <property type="match status" value="1"/>
</dbReference>
<dbReference type="GO" id="GO:0005789">
    <property type="term" value="C:endoplasmic reticulum membrane"/>
    <property type="evidence" value="ECO:0007669"/>
    <property type="project" value="UniProtKB-SubCell"/>
</dbReference>
<feature type="domain" description="C2" evidence="15">
    <location>
        <begin position="479"/>
        <end position="601"/>
    </location>
</feature>
<dbReference type="EMBL" id="MU167223">
    <property type="protein sequence ID" value="KAG0149934.1"/>
    <property type="molecule type" value="Genomic_DNA"/>
</dbReference>
<feature type="compositionally biased region" description="Basic and acidic residues" evidence="13">
    <location>
        <begin position="132"/>
        <end position="145"/>
    </location>
</feature>
<keyword evidence="7" id="KW-0256">Endoplasmic reticulum</keyword>
<evidence type="ECO:0000256" key="6">
    <source>
        <dbReference type="ARBA" id="ARBA00022763"/>
    </source>
</evidence>
<evidence type="ECO:0000313" key="18">
    <source>
        <dbReference type="Proteomes" id="UP000886653"/>
    </source>
</evidence>
<evidence type="ECO:0000259" key="16">
    <source>
        <dbReference type="PROSITE" id="PS51847"/>
    </source>
</evidence>
<feature type="compositionally biased region" description="Polar residues" evidence="13">
    <location>
        <begin position="707"/>
        <end position="718"/>
    </location>
</feature>
<feature type="compositionally biased region" description="Low complexity" evidence="13">
    <location>
        <begin position="1052"/>
        <end position="1078"/>
    </location>
</feature>
<evidence type="ECO:0000256" key="4">
    <source>
        <dbReference type="ARBA" id="ARBA00022692"/>
    </source>
</evidence>
<evidence type="ECO:0000256" key="9">
    <source>
        <dbReference type="ARBA" id="ARBA00023055"/>
    </source>
</evidence>
<dbReference type="SMART" id="SM00239">
    <property type="entry name" value="C2"/>
    <property type="match status" value="2"/>
</dbReference>
<feature type="transmembrane region" description="Helical" evidence="14">
    <location>
        <begin position="178"/>
        <end position="196"/>
    </location>
</feature>
<feature type="domain" description="SMP-LTD" evidence="16">
    <location>
        <begin position="250"/>
        <end position="480"/>
    </location>
</feature>
<feature type="domain" description="C2" evidence="15">
    <location>
        <begin position="661"/>
        <end position="800"/>
    </location>
</feature>
<dbReference type="InterPro" id="IPR033136">
    <property type="entry name" value="DNA_ligase_CS"/>
</dbReference>
<dbReference type="InterPro" id="IPR035892">
    <property type="entry name" value="C2_domain_sf"/>
</dbReference>
<comment type="subcellular location">
    <subcellularLocation>
        <location evidence="1">Endoplasmic reticulum membrane</location>
    </subcellularLocation>
</comment>
<dbReference type="OrthoDB" id="419768at2759"/>
<dbReference type="GO" id="GO:0006869">
    <property type="term" value="P:lipid transport"/>
    <property type="evidence" value="ECO:0007669"/>
    <property type="project" value="UniProtKB-KW"/>
</dbReference>
<evidence type="ECO:0000256" key="14">
    <source>
        <dbReference type="SAM" id="Phobius"/>
    </source>
</evidence>
<evidence type="ECO:0000256" key="3">
    <source>
        <dbReference type="ARBA" id="ARBA00022553"/>
    </source>
</evidence>
<dbReference type="SUPFAM" id="SSF49562">
    <property type="entry name" value="C2 domain (Calcium/lipid-binding domain, CaLB)"/>
    <property type="match status" value="2"/>
</dbReference>
<dbReference type="InterPro" id="IPR000008">
    <property type="entry name" value="C2_dom"/>
</dbReference>
<evidence type="ECO:0000256" key="8">
    <source>
        <dbReference type="ARBA" id="ARBA00022989"/>
    </source>
</evidence>
<keyword evidence="9" id="KW-0445">Lipid transport</keyword>
<comment type="caution">
    <text evidence="17">The sequence shown here is derived from an EMBL/GenBank/DDBJ whole genome shotgun (WGS) entry which is preliminary data.</text>
</comment>
<dbReference type="GO" id="GO:0061817">
    <property type="term" value="P:endoplasmic reticulum-plasma membrane tethering"/>
    <property type="evidence" value="ECO:0007669"/>
    <property type="project" value="InterPro"/>
</dbReference>
<feature type="compositionally biased region" description="Polar residues" evidence="13">
    <location>
        <begin position="75"/>
        <end position="87"/>
    </location>
</feature>
<reference evidence="17" key="1">
    <citation type="submission" date="2013-11" db="EMBL/GenBank/DDBJ databases">
        <title>Genome sequence of the fusiform rust pathogen reveals effectors for host alternation and coevolution with pine.</title>
        <authorList>
            <consortium name="DOE Joint Genome Institute"/>
            <person name="Smith K."/>
            <person name="Pendleton A."/>
            <person name="Kubisiak T."/>
            <person name="Anderson C."/>
            <person name="Salamov A."/>
            <person name="Aerts A."/>
            <person name="Riley R."/>
            <person name="Clum A."/>
            <person name="Lindquist E."/>
            <person name="Ence D."/>
            <person name="Campbell M."/>
            <person name="Kronenberg Z."/>
            <person name="Feau N."/>
            <person name="Dhillon B."/>
            <person name="Hamelin R."/>
            <person name="Burleigh J."/>
            <person name="Smith J."/>
            <person name="Yandell M."/>
            <person name="Nelson C."/>
            <person name="Grigoriev I."/>
            <person name="Davis J."/>
        </authorList>
    </citation>
    <scope>NUCLEOTIDE SEQUENCE</scope>
    <source>
        <strain evidence="17">G11</strain>
    </source>
</reference>
<feature type="region of interest" description="Disordered" evidence="13">
    <location>
        <begin position="132"/>
        <end position="160"/>
    </location>
</feature>
<protein>
    <recommendedName>
        <fullName evidence="19">C2 domain-containing protein</fullName>
    </recommendedName>
</protein>
<keyword evidence="5" id="KW-0677">Repeat</keyword>
<evidence type="ECO:0000256" key="1">
    <source>
        <dbReference type="ARBA" id="ARBA00004586"/>
    </source>
</evidence>
<evidence type="ECO:0000256" key="12">
    <source>
        <dbReference type="ARBA" id="ARBA00023204"/>
    </source>
</evidence>
<organism evidence="17 18">
    <name type="scientific">Cronartium quercuum f. sp. fusiforme G11</name>
    <dbReference type="NCBI Taxonomy" id="708437"/>
    <lineage>
        <taxon>Eukaryota</taxon>
        <taxon>Fungi</taxon>
        <taxon>Dikarya</taxon>
        <taxon>Basidiomycota</taxon>
        <taxon>Pucciniomycotina</taxon>
        <taxon>Pucciniomycetes</taxon>
        <taxon>Pucciniales</taxon>
        <taxon>Coleosporiaceae</taxon>
        <taxon>Cronartium</taxon>
    </lineage>
</organism>
<gene>
    <name evidence="17" type="ORF">CROQUDRAFT_39134</name>
</gene>
<dbReference type="CDD" id="cd04041">
    <property type="entry name" value="C2A_fungal"/>
    <property type="match status" value="1"/>
</dbReference>
<name>A0A9P6TFH1_9BASI</name>